<organism evidence="2 3">
    <name type="scientific">Sphingomonas psychrolutea</name>
    <dbReference type="NCBI Taxonomy" id="1259676"/>
    <lineage>
        <taxon>Bacteria</taxon>
        <taxon>Pseudomonadati</taxon>
        <taxon>Pseudomonadota</taxon>
        <taxon>Alphaproteobacteria</taxon>
        <taxon>Sphingomonadales</taxon>
        <taxon>Sphingomonadaceae</taxon>
        <taxon>Sphingomonas</taxon>
    </lineage>
</organism>
<feature type="transmembrane region" description="Helical" evidence="1">
    <location>
        <begin position="12"/>
        <end position="36"/>
    </location>
</feature>
<gene>
    <name evidence="2" type="ORF">GCM10011395_32520</name>
</gene>
<feature type="transmembrane region" description="Helical" evidence="1">
    <location>
        <begin position="42"/>
        <end position="65"/>
    </location>
</feature>
<evidence type="ECO:0000313" key="2">
    <source>
        <dbReference type="EMBL" id="GGA59701.1"/>
    </source>
</evidence>
<reference evidence="3" key="1">
    <citation type="journal article" date="2019" name="Int. J. Syst. Evol. Microbiol.">
        <title>The Global Catalogue of Microorganisms (GCM) 10K type strain sequencing project: providing services to taxonomists for standard genome sequencing and annotation.</title>
        <authorList>
            <consortium name="The Broad Institute Genomics Platform"/>
            <consortium name="The Broad Institute Genome Sequencing Center for Infectious Disease"/>
            <person name="Wu L."/>
            <person name="Ma J."/>
        </authorList>
    </citation>
    <scope>NUCLEOTIDE SEQUENCE [LARGE SCALE GENOMIC DNA]</scope>
    <source>
        <strain evidence="3">CGMCC 1.10106</strain>
    </source>
</reference>
<keyword evidence="1" id="KW-1133">Transmembrane helix</keyword>
<evidence type="ECO:0008006" key="4">
    <source>
        <dbReference type="Google" id="ProtNLM"/>
    </source>
</evidence>
<keyword evidence="1" id="KW-0812">Transmembrane</keyword>
<feature type="transmembrane region" description="Helical" evidence="1">
    <location>
        <begin position="77"/>
        <end position="96"/>
    </location>
</feature>
<evidence type="ECO:0000313" key="3">
    <source>
        <dbReference type="Proteomes" id="UP000618591"/>
    </source>
</evidence>
<feature type="transmembrane region" description="Helical" evidence="1">
    <location>
        <begin position="167"/>
        <end position="191"/>
    </location>
</feature>
<proteinExistence type="predicted"/>
<name>A0ABQ1H778_9SPHN</name>
<dbReference type="RefSeq" id="WP_188449368.1">
    <property type="nucleotide sequence ID" value="NZ_BMDW01000026.1"/>
</dbReference>
<sequence>MATISTQRSSVVGQGVLAVLLAWAAAISTAAMLGWLAAMPNLGVPAITTAGITMPMLAYATIPALKTWFERVGLKRLTLFHSWRIAAAALFFFYGADGALPARLVRDAGTGDLVAGVLALIAVALPFVRWRYWAVHVFGAADLIVAMATGIYFSFADPASMANVRLLPFALIPMFGVAVTFSAHLIAFDLLRRGKVA</sequence>
<accession>A0ABQ1H778</accession>
<protein>
    <recommendedName>
        <fullName evidence="4">Permease</fullName>
    </recommendedName>
</protein>
<keyword evidence="1" id="KW-0472">Membrane</keyword>
<keyword evidence="3" id="KW-1185">Reference proteome</keyword>
<dbReference type="EMBL" id="BMDW01000026">
    <property type="protein sequence ID" value="GGA59701.1"/>
    <property type="molecule type" value="Genomic_DNA"/>
</dbReference>
<feature type="transmembrane region" description="Helical" evidence="1">
    <location>
        <begin position="108"/>
        <end position="128"/>
    </location>
</feature>
<evidence type="ECO:0000256" key="1">
    <source>
        <dbReference type="SAM" id="Phobius"/>
    </source>
</evidence>
<feature type="transmembrane region" description="Helical" evidence="1">
    <location>
        <begin position="135"/>
        <end position="155"/>
    </location>
</feature>
<dbReference type="Proteomes" id="UP000618591">
    <property type="component" value="Unassembled WGS sequence"/>
</dbReference>
<comment type="caution">
    <text evidence="2">The sequence shown here is derived from an EMBL/GenBank/DDBJ whole genome shotgun (WGS) entry which is preliminary data.</text>
</comment>